<reference evidence="2" key="1">
    <citation type="submission" date="2016-10" db="EMBL/GenBank/DDBJ databases">
        <authorList>
            <person name="Varghese N."/>
            <person name="Submissions S."/>
        </authorList>
    </citation>
    <scope>NUCLEOTIDE SEQUENCE [LARGE SCALE GENOMIC DNA]</scope>
    <source>
        <strain evidence="2">DSM 3384</strain>
    </source>
</reference>
<gene>
    <name evidence="1" type="ORF">SAMN04487931_1078</name>
</gene>
<organism evidence="1 2">
    <name type="scientific">Desulfobacula phenolica</name>
    <dbReference type="NCBI Taxonomy" id="90732"/>
    <lineage>
        <taxon>Bacteria</taxon>
        <taxon>Pseudomonadati</taxon>
        <taxon>Thermodesulfobacteriota</taxon>
        <taxon>Desulfobacteria</taxon>
        <taxon>Desulfobacterales</taxon>
        <taxon>Desulfobacteraceae</taxon>
        <taxon>Desulfobacula</taxon>
    </lineage>
</organism>
<keyword evidence="2" id="KW-1185">Reference proteome</keyword>
<proteinExistence type="predicted"/>
<name>A0A1H2HS48_9BACT</name>
<evidence type="ECO:0000313" key="2">
    <source>
        <dbReference type="Proteomes" id="UP000199608"/>
    </source>
</evidence>
<dbReference type="Proteomes" id="UP000199608">
    <property type="component" value="Unassembled WGS sequence"/>
</dbReference>
<dbReference type="AlphaFoldDB" id="A0A1H2HS48"/>
<dbReference type="EMBL" id="FNLL01000007">
    <property type="protein sequence ID" value="SDU34559.1"/>
    <property type="molecule type" value="Genomic_DNA"/>
</dbReference>
<evidence type="ECO:0000313" key="1">
    <source>
        <dbReference type="EMBL" id="SDU34559.1"/>
    </source>
</evidence>
<accession>A0A1H2HS48</accession>
<protein>
    <submittedName>
        <fullName evidence="1">Uncharacterized protein</fullName>
    </submittedName>
</protein>
<sequence length="41" mass="4758">MTFYMKELIICWNQSLSSLVVADQSDMAVIWKIIQETVHGK</sequence>